<dbReference type="EMBL" id="MHRF01000013">
    <property type="protein sequence ID" value="OHA17703.1"/>
    <property type="molecule type" value="Genomic_DNA"/>
</dbReference>
<accession>A0A1G2M1L2</accession>
<evidence type="ECO:0000313" key="4">
    <source>
        <dbReference type="Proteomes" id="UP000178873"/>
    </source>
</evidence>
<dbReference type="PANTHER" id="PTHR37938:SF1">
    <property type="entry name" value="BLL0215 PROTEIN"/>
    <property type="match status" value="1"/>
</dbReference>
<organism evidence="3 4">
    <name type="scientific">Candidatus Taylorbacteria bacterium RIFCSPHIGHO2_01_FULL_46_22b</name>
    <dbReference type="NCBI Taxonomy" id="1802301"/>
    <lineage>
        <taxon>Bacteria</taxon>
        <taxon>Candidatus Tayloriibacteriota</taxon>
    </lineage>
</organism>
<dbReference type="STRING" id="1802301.A2664_03755"/>
<feature type="domain" description="YdbS-like PH" evidence="2">
    <location>
        <begin position="69"/>
        <end position="142"/>
    </location>
</feature>
<gene>
    <name evidence="3" type="ORF">A2664_03755</name>
</gene>
<proteinExistence type="predicted"/>
<dbReference type="Pfam" id="PF03703">
    <property type="entry name" value="bPH_2"/>
    <property type="match status" value="1"/>
</dbReference>
<evidence type="ECO:0000256" key="1">
    <source>
        <dbReference type="SAM" id="Phobius"/>
    </source>
</evidence>
<comment type="caution">
    <text evidence="3">The sequence shown here is derived from an EMBL/GenBank/DDBJ whole genome shotgun (WGS) entry which is preliminary data.</text>
</comment>
<evidence type="ECO:0000259" key="2">
    <source>
        <dbReference type="Pfam" id="PF03703"/>
    </source>
</evidence>
<dbReference type="InterPro" id="IPR005182">
    <property type="entry name" value="YdbS-like_PH"/>
</dbReference>
<dbReference type="Proteomes" id="UP000178873">
    <property type="component" value="Unassembled WGS sequence"/>
</dbReference>
<dbReference type="PANTHER" id="PTHR37938">
    <property type="entry name" value="BLL0215 PROTEIN"/>
    <property type="match status" value="1"/>
</dbReference>
<keyword evidence="1" id="KW-0472">Membrane</keyword>
<keyword evidence="1" id="KW-1133">Transmembrane helix</keyword>
<keyword evidence="1" id="KW-0812">Transmembrane</keyword>
<name>A0A1G2M1L2_9BACT</name>
<feature type="transmembrane region" description="Helical" evidence="1">
    <location>
        <begin position="52"/>
        <end position="72"/>
    </location>
</feature>
<evidence type="ECO:0000313" key="3">
    <source>
        <dbReference type="EMBL" id="OHA17703.1"/>
    </source>
</evidence>
<reference evidence="3 4" key="1">
    <citation type="journal article" date="2016" name="Nat. Commun.">
        <title>Thousands of microbial genomes shed light on interconnected biogeochemical processes in an aquifer system.</title>
        <authorList>
            <person name="Anantharaman K."/>
            <person name="Brown C.T."/>
            <person name="Hug L.A."/>
            <person name="Sharon I."/>
            <person name="Castelle C.J."/>
            <person name="Probst A.J."/>
            <person name="Thomas B.C."/>
            <person name="Singh A."/>
            <person name="Wilkins M.J."/>
            <person name="Karaoz U."/>
            <person name="Brodie E.L."/>
            <person name="Williams K.H."/>
            <person name="Hubbard S.S."/>
            <person name="Banfield J.F."/>
        </authorList>
    </citation>
    <scope>NUCLEOTIDE SEQUENCE [LARGE SCALE GENOMIC DNA]</scope>
</reference>
<protein>
    <recommendedName>
        <fullName evidence="2">YdbS-like PH domain-containing protein</fullName>
    </recommendedName>
</protein>
<feature type="transmembrane region" description="Helical" evidence="1">
    <location>
        <begin position="27"/>
        <end position="46"/>
    </location>
</feature>
<sequence length="166" mass="18950">MRYQKIWNKIVTSDEHIEFEFSISWRYIYIHLSAWMLLSLATVWIYGLGVLIFAIALFYFTFYIPVSNAYAFTNKRILIHRGWLSTSVQSVDYGRITDVHTSQNFVEKIVMGTGQLAIDTAGGDDIEVKLIHIANPYKVKQKLAELIDRASKHNFDTAIGGIQAGV</sequence>
<dbReference type="AlphaFoldDB" id="A0A1G2M1L2"/>